<keyword evidence="1" id="KW-0472">Membrane</keyword>
<dbReference type="Pfam" id="PF06580">
    <property type="entry name" value="His_kinase"/>
    <property type="match status" value="1"/>
</dbReference>
<dbReference type="EMBL" id="UOEF01000413">
    <property type="protein sequence ID" value="VAW04677.1"/>
    <property type="molecule type" value="Genomic_DNA"/>
</dbReference>
<dbReference type="GO" id="GO:0016020">
    <property type="term" value="C:membrane"/>
    <property type="evidence" value="ECO:0007669"/>
    <property type="project" value="InterPro"/>
</dbReference>
<dbReference type="Gene3D" id="3.30.565.10">
    <property type="entry name" value="Histidine kinase-like ATPase, C-terminal domain"/>
    <property type="match status" value="1"/>
</dbReference>
<organism evidence="3">
    <name type="scientific">hydrothermal vent metagenome</name>
    <dbReference type="NCBI Taxonomy" id="652676"/>
    <lineage>
        <taxon>unclassified sequences</taxon>
        <taxon>metagenomes</taxon>
        <taxon>ecological metagenomes</taxon>
    </lineage>
</organism>
<feature type="transmembrane region" description="Helical" evidence="1">
    <location>
        <begin position="7"/>
        <end position="28"/>
    </location>
</feature>
<dbReference type="PANTHER" id="PTHR34220:SF7">
    <property type="entry name" value="SENSOR HISTIDINE KINASE YPDA"/>
    <property type="match status" value="1"/>
</dbReference>
<gene>
    <name evidence="3" type="ORF">MNBD_ALPHA04-775</name>
</gene>
<sequence length="355" mass="39077">PVNARIAAISMLGVWAAYLLFLALRTIIVGQYSFAIAFPRMLFTVLISIAANWFLYRLLLLTRGGKIAPAVILLSFPTLIIALGIAYIDSVLAVPPVLAGAPGITYPNWPPFIDNAFICYLILVGWGGLYLALAHNRAVQIAMENSRKLEKLNRESELRALRYQLNPHFIFNALNSVSGLVMEKKNEQAEHLVDGLADYMRAVLDDDGAELISVEDEVAQQVRYLEIEQVRFPGRLNFEVHLDDAVRTWQIPALIIQPLVENAIKYGVARTTNPVRIIITANREAGRLKLSVANDGRMSLNDDRLTGTGTGLTNIRERLAVIYGNGAALIMANGKGNMVVASVIIPDAAQIFRDG</sequence>
<reference evidence="3" key="1">
    <citation type="submission" date="2018-06" db="EMBL/GenBank/DDBJ databases">
        <authorList>
            <person name="Zhirakovskaya E."/>
        </authorList>
    </citation>
    <scope>NUCLEOTIDE SEQUENCE</scope>
</reference>
<feature type="domain" description="Signal transduction histidine kinase internal region" evidence="2">
    <location>
        <begin position="156"/>
        <end position="236"/>
    </location>
</feature>
<keyword evidence="1" id="KW-0812">Transmembrane</keyword>
<dbReference type="InterPro" id="IPR010559">
    <property type="entry name" value="Sig_transdc_His_kin_internal"/>
</dbReference>
<feature type="non-terminal residue" evidence="3">
    <location>
        <position position="1"/>
    </location>
</feature>
<name>A0A3B0SUC8_9ZZZZ</name>
<feature type="transmembrane region" description="Helical" evidence="1">
    <location>
        <begin position="67"/>
        <end position="88"/>
    </location>
</feature>
<dbReference type="GO" id="GO:0000155">
    <property type="term" value="F:phosphorelay sensor kinase activity"/>
    <property type="evidence" value="ECO:0007669"/>
    <property type="project" value="InterPro"/>
</dbReference>
<keyword evidence="1" id="KW-1133">Transmembrane helix</keyword>
<evidence type="ECO:0000313" key="3">
    <source>
        <dbReference type="EMBL" id="VAW04677.1"/>
    </source>
</evidence>
<evidence type="ECO:0000259" key="2">
    <source>
        <dbReference type="Pfam" id="PF06580"/>
    </source>
</evidence>
<accession>A0A3B0SUC8</accession>
<dbReference type="InterPro" id="IPR050640">
    <property type="entry name" value="Bact_2-comp_sensor_kinase"/>
</dbReference>
<feature type="transmembrane region" description="Helical" evidence="1">
    <location>
        <begin position="112"/>
        <end position="133"/>
    </location>
</feature>
<proteinExistence type="predicted"/>
<feature type="transmembrane region" description="Helical" evidence="1">
    <location>
        <begin position="34"/>
        <end position="55"/>
    </location>
</feature>
<evidence type="ECO:0000256" key="1">
    <source>
        <dbReference type="SAM" id="Phobius"/>
    </source>
</evidence>
<dbReference type="InterPro" id="IPR036890">
    <property type="entry name" value="HATPase_C_sf"/>
</dbReference>
<dbReference type="SUPFAM" id="SSF55874">
    <property type="entry name" value="ATPase domain of HSP90 chaperone/DNA topoisomerase II/histidine kinase"/>
    <property type="match status" value="1"/>
</dbReference>
<dbReference type="PANTHER" id="PTHR34220">
    <property type="entry name" value="SENSOR HISTIDINE KINASE YPDA"/>
    <property type="match status" value="1"/>
</dbReference>
<protein>
    <recommendedName>
        <fullName evidence="2">Signal transduction histidine kinase internal region domain-containing protein</fullName>
    </recommendedName>
</protein>
<dbReference type="AlphaFoldDB" id="A0A3B0SUC8"/>